<dbReference type="EMBL" id="BAAAZC010000044">
    <property type="protein sequence ID" value="GAA3991738.1"/>
    <property type="molecule type" value="Genomic_DNA"/>
</dbReference>
<comment type="caution">
    <text evidence="1">The sequence shown here is derived from an EMBL/GenBank/DDBJ whole genome shotgun (WGS) entry which is preliminary data.</text>
</comment>
<sequence length="66" mass="7514">MAKHTTLKRGQLLKYIGKRWKNLNISNPIMKFLGYDSNGFADVWVEYQGRLMLLAIGDVELVSLAS</sequence>
<dbReference type="RefSeq" id="WP_259097760.1">
    <property type="nucleotide sequence ID" value="NZ_BAAAZC010000044.1"/>
</dbReference>
<evidence type="ECO:0000313" key="2">
    <source>
        <dbReference type="Proteomes" id="UP001500742"/>
    </source>
</evidence>
<accession>A0ABP7R2S9</accession>
<keyword evidence="2" id="KW-1185">Reference proteome</keyword>
<protein>
    <submittedName>
        <fullName evidence="1">Uncharacterized protein</fullName>
    </submittedName>
</protein>
<reference evidence="2" key="1">
    <citation type="journal article" date="2019" name="Int. J. Syst. Evol. Microbiol.">
        <title>The Global Catalogue of Microorganisms (GCM) 10K type strain sequencing project: providing services to taxonomists for standard genome sequencing and annotation.</title>
        <authorList>
            <consortium name="The Broad Institute Genomics Platform"/>
            <consortium name="The Broad Institute Genome Sequencing Center for Infectious Disease"/>
            <person name="Wu L."/>
            <person name="Ma J."/>
        </authorList>
    </citation>
    <scope>NUCLEOTIDE SEQUENCE [LARGE SCALE GENOMIC DNA]</scope>
    <source>
        <strain evidence="2">JCM 16601</strain>
    </source>
</reference>
<gene>
    <name evidence="1" type="ORF">GCM10022210_51700</name>
</gene>
<name>A0ABP7R2S9_9SPHI</name>
<dbReference type="Proteomes" id="UP001500742">
    <property type="component" value="Unassembled WGS sequence"/>
</dbReference>
<organism evidence="1 2">
    <name type="scientific">Mucilaginibacter dorajii</name>
    <dbReference type="NCBI Taxonomy" id="692994"/>
    <lineage>
        <taxon>Bacteria</taxon>
        <taxon>Pseudomonadati</taxon>
        <taxon>Bacteroidota</taxon>
        <taxon>Sphingobacteriia</taxon>
        <taxon>Sphingobacteriales</taxon>
        <taxon>Sphingobacteriaceae</taxon>
        <taxon>Mucilaginibacter</taxon>
    </lineage>
</organism>
<evidence type="ECO:0000313" key="1">
    <source>
        <dbReference type="EMBL" id="GAA3991738.1"/>
    </source>
</evidence>
<proteinExistence type="predicted"/>